<gene>
    <name evidence="1" type="ORF">AWC27_13470</name>
</gene>
<keyword evidence="2" id="KW-1185">Reference proteome</keyword>
<dbReference type="Proteomes" id="UP000193317">
    <property type="component" value="Unassembled WGS sequence"/>
</dbReference>
<accession>A0A1X2DLM2</accession>
<comment type="caution">
    <text evidence="1">The sequence shown here is derived from an EMBL/GenBank/DDBJ whole genome shotgun (WGS) entry which is preliminary data.</text>
</comment>
<dbReference type="EMBL" id="LQPW01000171">
    <property type="protein sequence ID" value="ORW89085.1"/>
    <property type="molecule type" value="Genomic_DNA"/>
</dbReference>
<protein>
    <submittedName>
        <fullName evidence="1">Uncharacterized protein</fullName>
    </submittedName>
</protein>
<dbReference type="AlphaFoldDB" id="A0A1X2DLM2"/>
<name>A0A1X2DLM2_MYCSZ</name>
<organism evidence="1 2">
    <name type="scientific">Mycobacterium szulgai</name>
    <dbReference type="NCBI Taxonomy" id="1787"/>
    <lineage>
        <taxon>Bacteria</taxon>
        <taxon>Bacillati</taxon>
        <taxon>Actinomycetota</taxon>
        <taxon>Actinomycetes</taxon>
        <taxon>Mycobacteriales</taxon>
        <taxon>Mycobacteriaceae</taxon>
        <taxon>Mycobacterium</taxon>
    </lineage>
</organism>
<proteinExistence type="predicted"/>
<evidence type="ECO:0000313" key="1">
    <source>
        <dbReference type="EMBL" id="ORW89085.1"/>
    </source>
</evidence>
<sequence length="318" mass="34371">MPHLAPVDDAAIVPVPLIFRGAEDPQRQVVDMDLAMVRTVLETAGGGSTVRWAAGMVVTGGRRQVVVTTDRGRSWFPPNVLLPENAVLPWKHEDSARWEGLLDPARVIVEYAAAAASGTLTALASTHSSAPGVAAGVPFAFADAVQRPRPDLLGVPTAGRETFAVSAARLVAADAITDPHDQRRQALWIAHDAVEKADDASSVRRSILAALNADPNLLEPKKIDRLGWVALTNENEVLWERDFAARIDVRNVDIGRLDTGGGASRPFLVQSYATETVLALRNASPRQALLDALYSWSMLLELIDTEGRRYPREPANAF</sequence>
<evidence type="ECO:0000313" key="2">
    <source>
        <dbReference type="Proteomes" id="UP000193317"/>
    </source>
</evidence>
<reference evidence="1 2" key="1">
    <citation type="submission" date="2016-01" db="EMBL/GenBank/DDBJ databases">
        <title>The new phylogeny of the genus Mycobacterium.</title>
        <authorList>
            <person name="Tarcisio F."/>
            <person name="Conor M."/>
            <person name="Antonella G."/>
            <person name="Elisabetta G."/>
            <person name="Giulia F.S."/>
            <person name="Sara T."/>
            <person name="Anna F."/>
            <person name="Clotilde B."/>
            <person name="Roberto B."/>
            <person name="Veronica D.S."/>
            <person name="Fabio R."/>
            <person name="Monica P."/>
            <person name="Olivier J."/>
            <person name="Enrico T."/>
            <person name="Nicola S."/>
        </authorList>
    </citation>
    <scope>NUCLEOTIDE SEQUENCE [LARGE SCALE GENOMIC DNA]</scope>
    <source>
        <strain evidence="1 2">DSM 44166</strain>
    </source>
</reference>